<protein>
    <submittedName>
        <fullName evidence="3">Uncharacterized protein conserved in bacteria</fullName>
    </submittedName>
</protein>
<reference evidence="3 4" key="1">
    <citation type="journal article" date="2005" name="Nucleic Acids Res.">
        <title>Genomic blueprint of Hahella chejuensis, a marine microbe producing an algicidal agent.</title>
        <authorList>
            <person name="Jeong H."/>
            <person name="Yim J.H."/>
            <person name="Lee C."/>
            <person name="Choi S.-H."/>
            <person name="Park Y.K."/>
            <person name="Yoon S.H."/>
            <person name="Hur C.-G."/>
            <person name="Kang H.-Y."/>
            <person name="Kim D."/>
            <person name="Lee H.H."/>
            <person name="Park K.H."/>
            <person name="Park S.-H."/>
            <person name="Park H.-S."/>
            <person name="Lee H.K."/>
            <person name="Oh T.K."/>
            <person name="Kim J.F."/>
        </authorList>
    </citation>
    <scope>NUCLEOTIDE SEQUENCE [LARGE SCALE GENOMIC DNA]</scope>
    <source>
        <strain evidence="3 4">KCTC 2396</strain>
    </source>
</reference>
<keyword evidence="4" id="KW-1185">Reference proteome</keyword>
<keyword evidence="1" id="KW-0802">TPR repeat</keyword>
<evidence type="ECO:0000256" key="1">
    <source>
        <dbReference type="PROSITE-ProRule" id="PRU00339"/>
    </source>
</evidence>
<dbReference type="OrthoDB" id="9806825at2"/>
<dbReference type="PROSITE" id="PS50005">
    <property type="entry name" value="TPR"/>
    <property type="match status" value="1"/>
</dbReference>
<feature type="signal peptide" evidence="2">
    <location>
        <begin position="1"/>
        <end position="22"/>
    </location>
</feature>
<dbReference type="SUPFAM" id="SSF48452">
    <property type="entry name" value="TPR-like"/>
    <property type="match status" value="3"/>
</dbReference>
<dbReference type="eggNOG" id="COG1729">
    <property type="taxonomic scope" value="Bacteria"/>
</dbReference>
<gene>
    <name evidence="3" type="ordered locus">HCH_02627</name>
</gene>
<dbReference type="InterPro" id="IPR011990">
    <property type="entry name" value="TPR-like_helical_dom_sf"/>
</dbReference>
<feature type="chain" id="PRO_5004215769" evidence="2">
    <location>
        <begin position="23"/>
        <end position="933"/>
    </location>
</feature>
<evidence type="ECO:0000256" key="2">
    <source>
        <dbReference type="SAM" id="SignalP"/>
    </source>
</evidence>
<accession>Q2SIV7</accession>
<dbReference type="KEGG" id="hch:HCH_02627"/>
<dbReference type="SMART" id="SM00028">
    <property type="entry name" value="TPR"/>
    <property type="match status" value="7"/>
</dbReference>
<dbReference type="HOGENOM" id="CLU_011873_0_0_6"/>
<sequence>MRAAALVLSVSLLGFISLRVMADTLAPIVIVEKDEADKTIGELKPAYIDFSYRVAPRTPLNEVALRYSRLIREASDPEVRIKALHRLINLEELFYDAKPQGLIDDDIWNIAIESYEALLQRQPGDKGNDRVLYQLARANGMLGQTDKALISLERLVGQYPRSGYATEAWFRIGELRYSAGEYVKAQSAYSRVLADRSAGDLSSKARYMLGWTQFKQENFSASLQTFLQVLSHLESNANPTGEEEPGVREAGDDALRIISIMASYGKGPETLKAAIALGDYRSLAPKLYAALYNYYLQRERYQDASASAQAYIAAYPAATDRSDFHDRIIAAYEQGGLPSLAWEEKARFTRELGLASNYWRSQQETAKTRLRPSLYQYLDDLGQREYALGLKAAGVERRTHLQNAVAYFDGMEEIFPSEGKTAEALYLQGEAYFLLEEWELAVRAYDKAGYFYPDFPKRSEAAYASVNALSKAVDANLKDSALRSRRVDALLRFAKTFPRDSRATESLLFAANELYAMEQYGAALDAATQTASFTEDKAIRNAAWTIAGHSAFALSRYQGSEHAYRQALSLRSRKASDYDVLMENFAASIYSQGEQAEARGEIAAAFMEYKRVIDEAPESQVRISAQYDAGMRAIDLGRWKEAIDLLNDFRTRYPDHKLTAGIGEKLVYAYQQHQRPESAADELLRIAAGEKDPERKRKALLQAAELMENAGREQQAAKVYLQYANEYPAPFETAIQVRNALIDYYAKSAQPQQADQWREKLIRFEEGGGADRTPASRSLAAEASWTLAQKEKAAFDDVRLTLPLNKSLAAKQAALKKVMQRLNRINSYGVSEYATAATHMMGEVYRQLGRDIVDSNRPANLSDLEREQYTLLLEEQAFPFEEKAIEFLELNASRTRQGVYDEWVKKSYLALREILPARYDKQEVKVDVAHTLQ</sequence>
<evidence type="ECO:0000313" key="4">
    <source>
        <dbReference type="Proteomes" id="UP000000238"/>
    </source>
</evidence>
<dbReference type="Proteomes" id="UP000000238">
    <property type="component" value="Chromosome"/>
</dbReference>
<dbReference type="Pfam" id="PF13174">
    <property type="entry name" value="TPR_6"/>
    <property type="match status" value="4"/>
</dbReference>
<dbReference type="STRING" id="349521.HCH_02627"/>
<proteinExistence type="predicted"/>
<dbReference type="InterPro" id="IPR019734">
    <property type="entry name" value="TPR_rpt"/>
</dbReference>
<dbReference type="eggNOG" id="COG0457">
    <property type="taxonomic scope" value="Bacteria"/>
</dbReference>
<organism evidence="3 4">
    <name type="scientific">Hahella chejuensis (strain KCTC 2396)</name>
    <dbReference type="NCBI Taxonomy" id="349521"/>
    <lineage>
        <taxon>Bacteria</taxon>
        <taxon>Pseudomonadati</taxon>
        <taxon>Pseudomonadota</taxon>
        <taxon>Gammaproteobacteria</taxon>
        <taxon>Oceanospirillales</taxon>
        <taxon>Hahellaceae</taxon>
        <taxon>Hahella</taxon>
    </lineage>
</organism>
<dbReference type="EMBL" id="CP000155">
    <property type="protein sequence ID" value="ABC29417.1"/>
    <property type="molecule type" value="Genomic_DNA"/>
</dbReference>
<dbReference type="AlphaFoldDB" id="Q2SIV7"/>
<dbReference type="RefSeq" id="WP_011396486.1">
    <property type="nucleotide sequence ID" value="NC_007645.1"/>
</dbReference>
<feature type="repeat" description="TPR" evidence="1">
    <location>
        <begin position="422"/>
        <end position="455"/>
    </location>
</feature>
<dbReference type="Gene3D" id="1.25.40.10">
    <property type="entry name" value="Tetratricopeptide repeat domain"/>
    <property type="match status" value="5"/>
</dbReference>
<keyword evidence="2" id="KW-0732">Signal</keyword>
<name>Q2SIV7_HAHCH</name>
<evidence type="ECO:0000313" key="3">
    <source>
        <dbReference type="EMBL" id="ABC29417.1"/>
    </source>
</evidence>